<reference evidence="1 2" key="1">
    <citation type="journal article" date="2010" name="Stand. Genomic Sci.">
        <title>Complete genome sequence of Planctomyces limnophilus type strain (Mu 290).</title>
        <authorList>
            <person name="Labutti K."/>
            <person name="Sikorski J."/>
            <person name="Schneider S."/>
            <person name="Nolan M."/>
            <person name="Lucas S."/>
            <person name="Glavina Del Rio T."/>
            <person name="Tice H."/>
            <person name="Cheng J.F."/>
            <person name="Goodwin L."/>
            <person name="Pitluck S."/>
            <person name="Liolios K."/>
            <person name="Ivanova N."/>
            <person name="Mavromatis K."/>
            <person name="Mikhailova N."/>
            <person name="Pati A."/>
            <person name="Chen A."/>
            <person name="Palaniappan K."/>
            <person name="Land M."/>
            <person name="Hauser L."/>
            <person name="Chang Y.J."/>
            <person name="Jeffries C.D."/>
            <person name="Tindall B.J."/>
            <person name="Rohde M."/>
            <person name="Goker M."/>
            <person name="Woyke T."/>
            <person name="Bristow J."/>
            <person name="Eisen J.A."/>
            <person name="Markowitz V."/>
            <person name="Hugenholtz P."/>
            <person name="Kyrpides N.C."/>
            <person name="Klenk H.P."/>
            <person name="Lapidus A."/>
        </authorList>
    </citation>
    <scope>NUCLEOTIDE SEQUENCE [LARGE SCALE GENOMIC DNA]</scope>
    <source>
        <strain evidence="2">ATCC 43296 / DSM 3776 / IFAM 1008 / 290</strain>
    </source>
</reference>
<sequence length="43" mass="4794">MFQTFKLKNMHLRPLSTFCDCVDLCSTGIYLFAGASHYAGCAM</sequence>
<dbReference type="AlphaFoldDB" id="D5SQ64"/>
<accession>D5SQ64</accession>
<dbReference type="HOGENOM" id="CLU_3237446_0_0_0"/>
<name>D5SQ64_PLAL2</name>
<dbReference type="STRING" id="521674.Plim_0467"/>
<keyword evidence="2" id="KW-1185">Reference proteome</keyword>
<evidence type="ECO:0000313" key="2">
    <source>
        <dbReference type="Proteomes" id="UP000002220"/>
    </source>
</evidence>
<gene>
    <name evidence="1" type="ordered locus">Plim_0467</name>
</gene>
<dbReference type="Proteomes" id="UP000002220">
    <property type="component" value="Chromosome"/>
</dbReference>
<proteinExistence type="predicted"/>
<organism evidence="1 2">
    <name type="scientific">Planctopirus limnophila (strain ATCC 43296 / DSM 3776 / IFAM 1008 / Mu 290)</name>
    <name type="common">Planctomyces limnophilus</name>
    <dbReference type="NCBI Taxonomy" id="521674"/>
    <lineage>
        <taxon>Bacteria</taxon>
        <taxon>Pseudomonadati</taxon>
        <taxon>Planctomycetota</taxon>
        <taxon>Planctomycetia</taxon>
        <taxon>Planctomycetales</taxon>
        <taxon>Planctomycetaceae</taxon>
        <taxon>Planctopirus</taxon>
    </lineage>
</organism>
<evidence type="ECO:0000313" key="1">
    <source>
        <dbReference type="EMBL" id="ADG66316.1"/>
    </source>
</evidence>
<dbReference type="EMBL" id="CP001744">
    <property type="protein sequence ID" value="ADG66316.1"/>
    <property type="molecule type" value="Genomic_DNA"/>
</dbReference>
<dbReference type="KEGG" id="plm:Plim_0467"/>
<protein>
    <submittedName>
        <fullName evidence="1">Uncharacterized protein</fullName>
    </submittedName>
</protein>